<comment type="caution">
    <text evidence="3">The sequence shown here is derived from an EMBL/GenBank/DDBJ whole genome shotgun (WGS) entry which is preliminary data.</text>
</comment>
<organism evidence="3 4">
    <name type="scientific">Pholiota conissans</name>
    <dbReference type="NCBI Taxonomy" id="109636"/>
    <lineage>
        <taxon>Eukaryota</taxon>
        <taxon>Fungi</taxon>
        <taxon>Dikarya</taxon>
        <taxon>Basidiomycota</taxon>
        <taxon>Agaricomycotina</taxon>
        <taxon>Agaricomycetes</taxon>
        <taxon>Agaricomycetidae</taxon>
        <taxon>Agaricales</taxon>
        <taxon>Agaricineae</taxon>
        <taxon>Strophariaceae</taxon>
        <taxon>Pholiota</taxon>
    </lineage>
</organism>
<dbReference type="EMBL" id="MU155658">
    <property type="protein sequence ID" value="KAF9471580.1"/>
    <property type="molecule type" value="Genomic_DNA"/>
</dbReference>
<proteinExistence type="predicted"/>
<evidence type="ECO:0000313" key="4">
    <source>
        <dbReference type="Proteomes" id="UP000807469"/>
    </source>
</evidence>
<dbReference type="InterPro" id="IPR036280">
    <property type="entry name" value="Multihaem_cyt_sf"/>
</dbReference>
<feature type="region of interest" description="Disordered" evidence="1">
    <location>
        <begin position="41"/>
        <end position="69"/>
    </location>
</feature>
<dbReference type="SUPFAM" id="SSF48695">
    <property type="entry name" value="Multiheme cytochromes"/>
    <property type="match status" value="1"/>
</dbReference>
<feature type="domain" description="Doubled CXXCH motif" evidence="2">
    <location>
        <begin position="5"/>
        <end position="42"/>
    </location>
</feature>
<evidence type="ECO:0000259" key="2">
    <source>
        <dbReference type="Pfam" id="PF09699"/>
    </source>
</evidence>
<keyword evidence="4" id="KW-1185">Reference proteome</keyword>
<protein>
    <recommendedName>
        <fullName evidence="2">Doubled CXXCH motif domain-containing protein</fullName>
    </recommendedName>
</protein>
<feature type="compositionally biased region" description="Acidic residues" evidence="1">
    <location>
        <begin position="50"/>
        <end position="69"/>
    </location>
</feature>
<evidence type="ECO:0000256" key="1">
    <source>
        <dbReference type="SAM" id="MobiDB-lite"/>
    </source>
</evidence>
<reference evidence="3" key="1">
    <citation type="submission" date="2020-11" db="EMBL/GenBank/DDBJ databases">
        <authorList>
            <consortium name="DOE Joint Genome Institute"/>
            <person name="Ahrendt S."/>
            <person name="Riley R."/>
            <person name="Andreopoulos W."/>
            <person name="Labutti K."/>
            <person name="Pangilinan J."/>
            <person name="Ruiz-Duenas F.J."/>
            <person name="Barrasa J.M."/>
            <person name="Sanchez-Garcia M."/>
            <person name="Camarero S."/>
            <person name="Miyauchi S."/>
            <person name="Serrano A."/>
            <person name="Linde D."/>
            <person name="Babiker R."/>
            <person name="Drula E."/>
            <person name="Ayuso-Fernandez I."/>
            <person name="Pacheco R."/>
            <person name="Padilla G."/>
            <person name="Ferreira P."/>
            <person name="Barriuso J."/>
            <person name="Kellner H."/>
            <person name="Castanera R."/>
            <person name="Alfaro M."/>
            <person name="Ramirez L."/>
            <person name="Pisabarro A.G."/>
            <person name="Kuo A."/>
            <person name="Tritt A."/>
            <person name="Lipzen A."/>
            <person name="He G."/>
            <person name="Yan M."/>
            <person name="Ng V."/>
            <person name="Cullen D."/>
            <person name="Martin F."/>
            <person name="Rosso M.-N."/>
            <person name="Henrissat B."/>
            <person name="Hibbett D."/>
            <person name="Martinez A.T."/>
            <person name="Grigoriev I.V."/>
        </authorList>
    </citation>
    <scope>NUCLEOTIDE SEQUENCE</scope>
    <source>
        <strain evidence="3">CIRM-BRFM 674</strain>
    </source>
</reference>
<sequence>MDNRKGQMCTKCHKTKEYNANELKVKTTGELTKMCKSCHDRVSESRRDTAEEEKENGADEFDEALDGDDDAEGFTELTLEVFLDAISSEQKLRSFTALVDLSAIPNGGNDDDERLENAVEFVKKRVEAMIK</sequence>
<name>A0A9P6CRY4_9AGAR</name>
<dbReference type="InterPro" id="IPR010177">
    <property type="entry name" value="Paired_CXXCH_1"/>
</dbReference>
<dbReference type="AlphaFoldDB" id="A0A9P6CRY4"/>
<dbReference type="Pfam" id="PF09699">
    <property type="entry name" value="Paired_CXXCH_1"/>
    <property type="match status" value="1"/>
</dbReference>
<dbReference type="Proteomes" id="UP000807469">
    <property type="component" value="Unassembled WGS sequence"/>
</dbReference>
<gene>
    <name evidence="3" type="ORF">BDN70DRAFT_938846</name>
</gene>
<accession>A0A9P6CRY4</accession>
<evidence type="ECO:0000313" key="3">
    <source>
        <dbReference type="EMBL" id="KAF9471580.1"/>
    </source>
</evidence>